<accession>A0A2T0MA95</accession>
<gene>
    <name evidence="1" type="ORF">CLV81_2835</name>
</gene>
<name>A0A2T0MA95_9FLAO</name>
<dbReference type="OrthoDB" id="1092431at2"/>
<dbReference type="InterPro" id="IPR014710">
    <property type="entry name" value="RmlC-like_jellyroll"/>
</dbReference>
<sequence>MKELLKHLREYISVSEKEFQQIETYFECFEVKKKQNLNSFKNISNYNFFVVQGCLHMYFINEKGENQSVQFAIENWWITDLLSLHRNKESVFYIQAVENCRILSISKKNQEKLLAEFPKVERYFRIIYQIALGASLYRIKFLYQASKAERYFHFIKHHPEFAQRIPQYLIASFLGLTPEYVSEIRTKAFLKQV</sequence>
<protein>
    <submittedName>
        <fullName evidence="1">CRP-like cAMP-binding protein</fullName>
    </submittedName>
</protein>
<evidence type="ECO:0000313" key="1">
    <source>
        <dbReference type="EMBL" id="PRX54434.1"/>
    </source>
</evidence>
<dbReference type="EMBL" id="PVYX01000002">
    <property type="protein sequence ID" value="PRX54434.1"/>
    <property type="molecule type" value="Genomic_DNA"/>
</dbReference>
<reference evidence="1 2" key="1">
    <citation type="submission" date="2018-03" db="EMBL/GenBank/DDBJ databases">
        <title>Genomic Encyclopedia of Archaeal and Bacterial Type Strains, Phase II (KMG-II): from individual species to whole genera.</title>
        <authorList>
            <person name="Goeker M."/>
        </authorList>
    </citation>
    <scope>NUCLEOTIDE SEQUENCE [LARGE SCALE GENOMIC DNA]</scope>
    <source>
        <strain evidence="1 2">DSM 25027</strain>
    </source>
</reference>
<dbReference type="RefSeq" id="WP_106145711.1">
    <property type="nucleotide sequence ID" value="NZ_PVYX01000002.1"/>
</dbReference>
<evidence type="ECO:0000313" key="2">
    <source>
        <dbReference type="Proteomes" id="UP000237640"/>
    </source>
</evidence>
<dbReference type="AlphaFoldDB" id="A0A2T0MA95"/>
<dbReference type="Gene3D" id="2.60.120.10">
    <property type="entry name" value="Jelly Rolls"/>
    <property type="match status" value="1"/>
</dbReference>
<dbReference type="SUPFAM" id="SSF51206">
    <property type="entry name" value="cAMP-binding domain-like"/>
    <property type="match status" value="1"/>
</dbReference>
<proteinExistence type="predicted"/>
<dbReference type="InterPro" id="IPR018490">
    <property type="entry name" value="cNMP-bd_dom_sf"/>
</dbReference>
<comment type="caution">
    <text evidence="1">The sequence shown here is derived from an EMBL/GenBank/DDBJ whole genome shotgun (WGS) entry which is preliminary data.</text>
</comment>
<keyword evidence="2" id="KW-1185">Reference proteome</keyword>
<organism evidence="1 2">
    <name type="scientific">Flagellimonas meridianipacifica</name>
    <dbReference type="NCBI Taxonomy" id="1080225"/>
    <lineage>
        <taxon>Bacteria</taxon>
        <taxon>Pseudomonadati</taxon>
        <taxon>Bacteroidota</taxon>
        <taxon>Flavobacteriia</taxon>
        <taxon>Flavobacteriales</taxon>
        <taxon>Flavobacteriaceae</taxon>
        <taxon>Flagellimonas</taxon>
    </lineage>
</organism>
<dbReference type="Proteomes" id="UP000237640">
    <property type="component" value="Unassembled WGS sequence"/>
</dbReference>